<reference evidence="5 6" key="1">
    <citation type="submission" date="2019-07" db="EMBL/GenBank/DDBJ databases">
        <authorList>
            <person name="Huq M.A."/>
        </authorList>
    </citation>
    <scope>NUCLEOTIDE SEQUENCE [LARGE SCALE GENOMIC DNA]</scope>
    <source>
        <strain evidence="5 6">MAH-19</strain>
    </source>
</reference>
<keyword evidence="2" id="KW-0238">DNA-binding</keyword>
<accession>A0A556MV02</accession>
<evidence type="ECO:0000259" key="4">
    <source>
        <dbReference type="PROSITE" id="PS01124"/>
    </source>
</evidence>
<feature type="domain" description="HTH araC/xylS-type" evidence="4">
    <location>
        <begin position="197"/>
        <end position="295"/>
    </location>
</feature>
<dbReference type="AlphaFoldDB" id="A0A556MV02"/>
<protein>
    <submittedName>
        <fullName evidence="5">AraC family transcriptional regulator</fullName>
    </submittedName>
</protein>
<dbReference type="InterPro" id="IPR018060">
    <property type="entry name" value="HTH_AraC"/>
</dbReference>
<dbReference type="PANTHER" id="PTHR43280:SF30">
    <property type="entry name" value="MMSAB OPERON REGULATORY PROTEIN"/>
    <property type="match status" value="1"/>
</dbReference>
<dbReference type="EMBL" id="VLPK01000001">
    <property type="protein sequence ID" value="TSJ43766.1"/>
    <property type="molecule type" value="Genomic_DNA"/>
</dbReference>
<dbReference type="InterPro" id="IPR037923">
    <property type="entry name" value="HTH-like"/>
</dbReference>
<evidence type="ECO:0000256" key="1">
    <source>
        <dbReference type="ARBA" id="ARBA00023015"/>
    </source>
</evidence>
<keyword evidence="6" id="KW-1185">Reference proteome</keyword>
<dbReference type="PRINTS" id="PR00032">
    <property type="entry name" value="HTHARAC"/>
</dbReference>
<dbReference type="Gene3D" id="1.10.10.60">
    <property type="entry name" value="Homeodomain-like"/>
    <property type="match status" value="2"/>
</dbReference>
<dbReference type="CDD" id="cd06986">
    <property type="entry name" value="cupin_MmsR-like_N"/>
    <property type="match status" value="1"/>
</dbReference>
<dbReference type="PROSITE" id="PS01124">
    <property type="entry name" value="HTH_ARAC_FAMILY_2"/>
    <property type="match status" value="1"/>
</dbReference>
<dbReference type="OrthoDB" id="9813413at2"/>
<dbReference type="InterPro" id="IPR003313">
    <property type="entry name" value="AraC-bd"/>
</dbReference>
<evidence type="ECO:0000256" key="2">
    <source>
        <dbReference type="ARBA" id="ARBA00023125"/>
    </source>
</evidence>
<evidence type="ECO:0000313" key="6">
    <source>
        <dbReference type="Proteomes" id="UP000318733"/>
    </source>
</evidence>
<dbReference type="InterPro" id="IPR009057">
    <property type="entry name" value="Homeodomain-like_sf"/>
</dbReference>
<evidence type="ECO:0000256" key="3">
    <source>
        <dbReference type="ARBA" id="ARBA00023163"/>
    </source>
</evidence>
<dbReference type="Proteomes" id="UP000318733">
    <property type="component" value="Unassembled WGS sequence"/>
</dbReference>
<dbReference type="InterPro" id="IPR018062">
    <property type="entry name" value="HTH_AraC-typ_CS"/>
</dbReference>
<keyword evidence="1" id="KW-0805">Transcription regulation</keyword>
<dbReference type="Gene3D" id="2.60.120.280">
    <property type="entry name" value="Regulatory protein AraC"/>
    <property type="match status" value="1"/>
</dbReference>
<dbReference type="PROSITE" id="PS00041">
    <property type="entry name" value="HTH_ARAC_FAMILY_1"/>
    <property type="match status" value="1"/>
</dbReference>
<name>A0A556MV02_9SPHI</name>
<evidence type="ECO:0000313" key="5">
    <source>
        <dbReference type="EMBL" id="TSJ43766.1"/>
    </source>
</evidence>
<dbReference type="InterPro" id="IPR020449">
    <property type="entry name" value="Tscrpt_reg_AraC-type_HTH"/>
</dbReference>
<dbReference type="GO" id="GO:0043565">
    <property type="term" value="F:sequence-specific DNA binding"/>
    <property type="evidence" value="ECO:0007669"/>
    <property type="project" value="InterPro"/>
</dbReference>
<dbReference type="Pfam" id="PF12833">
    <property type="entry name" value="HTH_18"/>
    <property type="match status" value="1"/>
</dbReference>
<sequence length="299" mass="34906">MNNITQINKKIKEGFIGQRMIVLPPNVKRSIVNNPLIKNLYLTAIGYYPKAIYHDRERKTGSNQYILLYCVDGEGDVYLNDEVYNLKPNTFIIIPKNVGHRYKSANVNPWSIYWVHFSGLTADALYERSTEQDAPCVHAIPYDESRIKLFDQVYAILEHSFHEKEMEITNLYLQHFIASLVYYKQLNPVTYDTDSVSISIAYMKKNIQKKLLIEDLASQRGISVSHYSRLFHQKTGSSPINYFNLLKIQASCQHLYFTDRSIKEIATTLGFDDQYYFSRLFSKLIGMSPLKYRKIHKTR</sequence>
<keyword evidence="3" id="KW-0804">Transcription</keyword>
<gene>
    <name evidence="5" type="ORF">FO440_06145</name>
</gene>
<dbReference type="SMART" id="SM00342">
    <property type="entry name" value="HTH_ARAC"/>
    <property type="match status" value="1"/>
</dbReference>
<organism evidence="5 6">
    <name type="scientific">Mucilaginibacter corticis</name>
    <dbReference type="NCBI Taxonomy" id="2597670"/>
    <lineage>
        <taxon>Bacteria</taxon>
        <taxon>Pseudomonadati</taxon>
        <taxon>Bacteroidota</taxon>
        <taxon>Sphingobacteriia</taxon>
        <taxon>Sphingobacteriales</taxon>
        <taxon>Sphingobacteriaceae</taxon>
        <taxon>Mucilaginibacter</taxon>
    </lineage>
</organism>
<dbReference type="Pfam" id="PF02311">
    <property type="entry name" value="AraC_binding"/>
    <property type="match status" value="1"/>
</dbReference>
<dbReference type="PANTHER" id="PTHR43280">
    <property type="entry name" value="ARAC-FAMILY TRANSCRIPTIONAL REGULATOR"/>
    <property type="match status" value="1"/>
</dbReference>
<dbReference type="SUPFAM" id="SSF51215">
    <property type="entry name" value="Regulatory protein AraC"/>
    <property type="match status" value="1"/>
</dbReference>
<comment type="caution">
    <text evidence="5">The sequence shown here is derived from an EMBL/GenBank/DDBJ whole genome shotgun (WGS) entry which is preliminary data.</text>
</comment>
<proteinExistence type="predicted"/>
<dbReference type="RefSeq" id="WP_144247332.1">
    <property type="nucleotide sequence ID" value="NZ_VLPK01000001.1"/>
</dbReference>
<dbReference type="SUPFAM" id="SSF46689">
    <property type="entry name" value="Homeodomain-like"/>
    <property type="match status" value="2"/>
</dbReference>
<dbReference type="GO" id="GO:0003700">
    <property type="term" value="F:DNA-binding transcription factor activity"/>
    <property type="evidence" value="ECO:0007669"/>
    <property type="project" value="InterPro"/>
</dbReference>